<protein>
    <submittedName>
        <fullName evidence="1">Uncharacterized protein</fullName>
    </submittedName>
</protein>
<evidence type="ECO:0000313" key="1">
    <source>
        <dbReference type="EMBL" id="CAI8599555.1"/>
    </source>
</evidence>
<proteinExistence type="predicted"/>
<name>A0AAV0ZLK3_VICFA</name>
<accession>A0AAV0ZLK3</accession>
<gene>
    <name evidence="1" type="ORF">VFH_II180280</name>
</gene>
<sequence length="172" mass="20365">MEYSINDLKVKSTYSMSGGQHIHRLEDTGPLFSAYLKRNLHNKGIMAERPFRLRYDKVAHHVSVNWRHLGHHMRPSAKRHLVYHRPKRMRSHPQHLGVLEEEHDSLKIINHMQKITHEGDRKNHTFDGLNPATLSMHLCIQGCLSECDDMDSKIFIILFEYHFWKENPHHPL</sequence>
<organism evidence="1 2">
    <name type="scientific">Vicia faba</name>
    <name type="common">Broad bean</name>
    <name type="synonym">Faba vulgaris</name>
    <dbReference type="NCBI Taxonomy" id="3906"/>
    <lineage>
        <taxon>Eukaryota</taxon>
        <taxon>Viridiplantae</taxon>
        <taxon>Streptophyta</taxon>
        <taxon>Embryophyta</taxon>
        <taxon>Tracheophyta</taxon>
        <taxon>Spermatophyta</taxon>
        <taxon>Magnoliopsida</taxon>
        <taxon>eudicotyledons</taxon>
        <taxon>Gunneridae</taxon>
        <taxon>Pentapetalae</taxon>
        <taxon>rosids</taxon>
        <taxon>fabids</taxon>
        <taxon>Fabales</taxon>
        <taxon>Fabaceae</taxon>
        <taxon>Papilionoideae</taxon>
        <taxon>50 kb inversion clade</taxon>
        <taxon>NPAAA clade</taxon>
        <taxon>Hologalegina</taxon>
        <taxon>IRL clade</taxon>
        <taxon>Fabeae</taxon>
        <taxon>Vicia</taxon>
    </lineage>
</organism>
<keyword evidence="2" id="KW-1185">Reference proteome</keyword>
<dbReference type="Proteomes" id="UP001157006">
    <property type="component" value="Chromosome 2"/>
</dbReference>
<dbReference type="EMBL" id="OX451737">
    <property type="protein sequence ID" value="CAI8599555.1"/>
    <property type="molecule type" value="Genomic_DNA"/>
</dbReference>
<evidence type="ECO:0000313" key="2">
    <source>
        <dbReference type="Proteomes" id="UP001157006"/>
    </source>
</evidence>
<reference evidence="1 2" key="1">
    <citation type="submission" date="2023-01" db="EMBL/GenBank/DDBJ databases">
        <authorList>
            <person name="Kreplak J."/>
        </authorList>
    </citation>
    <scope>NUCLEOTIDE SEQUENCE [LARGE SCALE GENOMIC DNA]</scope>
</reference>
<dbReference type="AlphaFoldDB" id="A0AAV0ZLK3"/>